<dbReference type="AlphaFoldDB" id="A0A1N7MW52"/>
<evidence type="ECO:0000259" key="1">
    <source>
        <dbReference type="Pfam" id="PF09347"/>
    </source>
</evidence>
<dbReference type="EMBL" id="FTOH01000006">
    <property type="protein sequence ID" value="SIS90355.1"/>
    <property type="molecule type" value="Genomic_DNA"/>
</dbReference>
<dbReference type="PANTHER" id="PTHR31527:SF0">
    <property type="entry name" value="RE64534P"/>
    <property type="match status" value="1"/>
</dbReference>
<dbReference type="InterPro" id="IPR018959">
    <property type="entry name" value="DUF1989"/>
</dbReference>
<organism evidence="2 3">
    <name type="scientific">Thalassolituus maritimus</name>
    <dbReference type="NCBI Taxonomy" id="484498"/>
    <lineage>
        <taxon>Bacteria</taxon>
        <taxon>Pseudomonadati</taxon>
        <taxon>Pseudomonadota</taxon>
        <taxon>Gammaproteobacteria</taxon>
        <taxon>Oceanospirillales</taxon>
        <taxon>Oceanospirillaceae</taxon>
        <taxon>Thalassolituus</taxon>
    </lineage>
</organism>
<reference evidence="3" key="1">
    <citation type="submission" date="2017-01" db="EMBL/GenBank/DDBJ databases">
        <authorList>
            <person name="Varghese N."/>
            <person name="Submissions S."/>
        </authorList>
    </citation>
    <scope>NUCLEOTIDE SEQUENCE [LARGE SCALE GENOMIC DNA]</scope>
    <source>
        <strain evidence="3">DSM 24913</strain>
    </source>
</reference>
<dbReference type="STRING" id="484498.SAMN05421686_10621"/>
<dbReference type="PANTHER" id="PTHR31527">
    <property type="entry name" value="RE64534P"/>
    <property type="match status" value="1"/>
</dbReference>
<proteinExistence type="predicted"/>
<keyword evidence="3" id="KW-1185">Reference proteome</keyword>
<accession>A0A1N7MW52</accession>
<name>A0A1N7MW52_9GAMM</name>
<dbReference type="NCBIfam" id="TIGR03425">
    <property type="entry name" value="urea_degr_2"/>
    <property type="match status" value="1"/>
</dbReference>
<feature type="domain" description="DUF1989" evidence="1">
    <location>
        <begin position="14"/>
        <end position="184"/>
    </location>
</feature>
<dbReference type="InterPro" id="IPR017792">
    <property type="entry name" value="UAAP1"/>
</dbReference>
<evidence type="ECO:0000313" key="2">
    <source>
        <dbReference type="EMBL" id="SIS90355.1"/>
    </source>
</evidence>
<dbReference type="Proteomes" id="UP000185639">
    <property type="component" value="Unassembled WGS sequence"/>
</dbReference>
<protein>
    <recommendedName>
        <fullName evidence="1">DUF1989 domain-containing protein</fullName>
    </recommendedName>
</protein>
<dbReference type="Pfam" id="PF09347">
    <property type="entry name" value="DUF1989"/>
    <property type="match status" value="1"/>
</dbReference>
<sequence length="243" mass="27476">MSDFQSGDTIYEDTLGGGCHWSMRVKKGTLLTLTDVKGDANLGMLFYNPENLLEKYNAPDTLKGQHTFKLTRGHCLYSDMGRIFASIVEDDCGWHDTVCGNLNKDMLQKKWSLKTYQEALNGWTQNGYDAFLVELAKYGLTRKDMAANLNLFSKISTDNEGNLQYSEGSKAGDKIVLRFEMDTLVIMHTCPHPLSNAEEYPVRPVHYALAQAKPVTDDDECMNSRPENQRGFKNNAIYQFMGQ</sequence>
<evidence type="ECO:0000313" key="3">
    <source>
        <dbReference type="Proteomes" id="UP000185639"/>
    </source>
</evidence>
<dbReference type="OrthoDB" id="5298498at2"/>
<dbReference type="RefSeq" id="WP_076515820.1">
    <property type="nucleotide sequence ID" value="NZ_FTOH01000006.1"/>
</dbReference>
<gene>
    <name evidence="2" type="ORF">SAMN05421686_10621</name>
</gene>